<feature type="region of interest" description="Disordered" evidence="1">
    <location>
        <begin position="1"/>
        <end position="57"/>
    </location>
</feature>
<protein>
    <recommendedName>
        <fullName evidence="2">Retrotransposon gag domain-containing protein</fullName>
    </recommendedName>
</protein>
<dbReference type="Proteomes" id="UP000266196">
    <property type="component" value="Unassembled WGS sequence"/>
</dbReference>
<accession>A0A397FG39</accession>
<feature type="non-terminal residue" evidence="3">
    <location>
        <position position="233"/>
    </location>
</feature>
<evidence type="ECO:0000259" key="2">
    <source>
        <dbReference type="Pfam" id="PF03732"/>
    </source>
</evidence>
<evidence type="ECO:0000313" key="4">
    <source>
        <dbReference type="Proteomes" id="UP000266196"/>
    </source>
</evidence>
<dbReference type="AlphaFoldDB" id="A0A397FG39"/>
<dbReference type="PANTHER" id="PTHR33223">
    <property type="entry name" value="CCHC-TYPE DOMAIN-CONTAINING PROTEIN"/>
    <property type="match status" value="1"/>
</dbReference>
<feature type="domain" description="Retrotransposon gag" evidence="2">
    <location>
        <begin position="114"/>
        <end position="195"/>
    </location>
</feature>
<evidence type="ECO:0000256" key="1">
    <source>
        <dbReference type="SAM" id="MobiDB-lite"/>
    </source>
</evidence>
<proteinExistence type="predicted"/>
<comment type="caution">
    <text evidence="3">The sequence shown here is derived from an EMBL/GenBank/DDBJ whole genome shotgun (WGS) entry which is preliminary data.</text>
</comment>
<gene>
    <name evidence="3" type="ORF">DYB31_016436</name>
</gene>
<organism evidence="3 4">
    <name type="scientific">Aphanomyces astaci</name>
    <name type="common">Crayfish plague agent</name>
    <dbReference type="NCBI Taxonomy" id="112090"/>
    <lineage>
        <taxon>Eukaryota</taxon>
        <taxon>Sar</taxon>
        <taxon>Stramenopiles</taxon>
        <taxon>Oomycota</taxon>
        <taxon>Saprolegniomycetes</taxon>
        <taxon>Saprolegniales</taxon>
        <taxon>Verrucalvaceae</taxon>
        <taxon>Aphanomyces</taxon>
    </lineage>
</organism>
<dbReference type="EMBL" id="QUTE01006887">
    <property type="protein sequence ID" value="RHZ31289.1"/>
    <property type="molecule type" value="Genomic_DNA"/>
</dbReference>
<sequence length="233" mass="26971">MQPTRGGRGITFQDGTDYEPSDNFSGDPDHPGNPRNPGRHGEGGNPGYGGDDEDLWDNLPSMGHQGAMHVLSMDSLPVFSGSEDNREASYQWMRRYEQLSRLSGWTEQEKIAWFPSYLSKTVRAWFNQLQPHYKQSWKDIKRKFAKEWITNPLPKADKYYRMTQDPKEPLKTFFYRFNSAAQSARVEYWKSASILEDHIGRFCMALEDESLGDRLSQMVFSSIDDLDRHLDSQ</sequence>
<dbReference type="InterPro" id="IPR005162">
    <property type="entry name" value="Retrotrans_gag_dom"/>
</dbReference>
<reference evidence="3 4" key="1">
    <citation type="submission" date="2018-08" db="EMBL/GenBank/DDBJ databases">
        <title>Aphanomyces genome sequencing and annotation.</title>
        <authorList>
            <person name="Minardi D."/>
            <person name="Oidtmann B."/>
            <person name="Van Der Giezen M."/>
            <person name="Studholme D.J."/>
        </authorList>
    </citation>
    <scope>NUCLEOTIDE SEQUENCE [LARGE SCALE GENOMIC DNA]</scope>
    <source>
        <strain evidence="3 4">197901</strain>
    </source>
</reference>
<name>A0A397FG39_APHAT</name>
<evidence type="ECO:0000313" key="3">
    <source>
        <dbReference type="EMBL" id="RHZ31289.1"/>
    </source>
</evidence>
<dbReference type="PANTHER" id="PTHR33223:SF6">
    <property type="entry name" value="CCHC-TYPE DOMAIN-CONTAINING PROTEIN"/>
    <property type="match status" value="1"/>
</dbReference>
<dbReference type="Pfam" id="PF03732">
    <property type="entry name" value="Retrotrans_gag"/>
    <property type="match status" value="1"/>
</dbReference>
<dbReference type="VEuPathDB" id="FungiDB:H257_12661"/>